<dbReference type="KEGG" id="mhz:Metho_0983"/>
<dbReference type="RefSeq" id="WP_015324389.1">
    <property type="nucleotide sequence ID" value="NC_019977.1"/>
</dbReference>
<dbReference type="GeneID" id="43009704"/>
<dbReference type="AlphaFoldDB" id="L0KUU7"/>
<dbReference type="EMBL" id="CP003362">
    <property type="protein sequence ID" value="AGB49222.1"/>
    <property type="molecule type" value="Genomic_DNA"/>
</dbReference>
<dbReference type="HOGENOM" id="CLU_3147970_0_0_2"/>
<organism evidence="1 2">
    <name type="scientific">Methanomethylovorans hollandica (strain DSM 15978 / NBRC 107637 / DMS1)</name>
    <dbReference type="NCBI Taxonomy" id="867904"/>
    <lineage>
        <taxon>Archaea</taxon>
        <taxon>Methanobacteriati</taxon>
        <taxon>Methanobacteriota</taxon>
        <taxon>Stenosarchaea group</taxon>
        <taxon>Methanomicrobia</taxon>
        <taxon>Methanosarcinales</taxon>
        <taxon>Methanosarcinaceae</taxon>
        <taxon>Methanomethylovorans</taxon>
    </lineage>
</organism>
<dbReference type="STRING" id="867904.Metho_0983"/>
<dbReference type="OrthoDB" id="142327at2157"/>
<evidence type="ECO:0000313" key="2">
    <source>
        <dbReference type="Proteomes" id="UP000010866"/>
    </source>
</evidence>
<keyword evidence="2" id="KW-1185">Reference proteome</keyword>
<proteinExistence type="predicted"/>
<evidence type="ECO:0000313" key="1">
    <source>
        <dbReference type="EMBL" id="AGB49222.1"/>
    </source>
</evidence>
<gene>
    <name evidence="1" type="ordered locus">Metho_0983</name>
</gene>
<protein>
    <submittedName>
        <fullName evidence="1">Uncharacterized protein</fullName>
    </submittedName>
</protein>
<dbReference type="Proteomes" id="UP000010866">
    <property type="component" value="Chromosome"/>
</dbReference>
<reference evidence="2" key="1">
    <citation type="submission" date="2012-02" db="EMBL/GenBank/DDBJ databases">
        <title>Complete sequence of chromosome of Methanomethylovorans hollandica DSM 15978.</title>
        <authorList>
            <person name="Lucas S."/>
            <person name="Copeland A."/>
            <person name="Lapidus A."/>
            <person name="Glavina del Rio T."/>
            <person name="Dalin E."/>
            <person name="Tice H."/>
            <person name="Bruce D."/>
            <person name="Goodwin L."/>
            <person name="Pitluck S."/>
            <person name="Peters L."/>
            <person name="Mikhailova N."/>
            <person name="Held B."/>
            <person name="Kyrpides N."/>
            <person name="Mavromatis K."/>
            <person name="Ivanova N."/>
            <person name="Brettin T."/>
            <person name="Detter J.C."/>
            <person name="Han C."/>
            <person name="Larimer F."/>
            <person name="Land M."/>
            <person name="Hauser L."/>
            <person name="Markowitz V."/>
            <person name="Cheng J.-F."/>
            <person name="Hugenholtz P."/>
            <person name="Woyke T."/>
            <person name="Wu D."/>
            <person name="Spring S."/>
            <person name="Schroeder M."/>
            <person name="Brambilla E."/>
            <person name="Klenk H.-P."/>
            <person name="Eisen J.A."/>
        </authorList>
    </citation>
    <scope>NUCLEOTIDE SEQUENCE [LARGE SCALE GENOMIC DNA]</scope>
    <source>
        <strain evidence="2">DSM 15978 / NBRC 107637 / DMS1</strain>
    </source>
</reference>
<accession>L0KUU7</accession>
<sequence>MKKRVKMEKLVCGETNGFHTIINGRIESYFTAEDMEIYRFMIGGMLSK</sequence>
<name>L0KUU7_METHD</name>